<dbReference type="InterPro" id="IPR007527">
    <property type="entry name" value="Znf_SWIM"/>
</dbReference>
<keyword evidence="1" id="KW-0862">Zinc</keyword>
<gene>
    <name evidence="4" type="ORF">LZZ85_05765</name>
</gene>
<evidence type="ECO:0000313" key="5">
    <source>
        <dbReference type="Proteomes" id="UP001165367"/>
    </source>
</evidence>
<reference evidence="4" key="1">
    <citation type="submission" date="2022-01" db="EMBL/GenBank/DDBJ databases">
        <authorList>
            <person name="Jo J.-H."/>
            <person name="Im W.-T."/>
        </authorList>
    </citation>
    <scope>NUCLEOTIDE SEQUENCE</scope>
    <source>
        <strain evidence="4">NA20</strain>
    </source>
</reference>
<protein>
    <submittedName>
        <fullName evidence="4">SWIM zinc finger family protein</fullName>
    </submittedName>
</protein>
<comment type="caution">
    <text evidence="4">The sequence shown here is derived from an EMBL/GenBank/DDBJ whole genome shotgun (WGS) entry which is preliminary data.</text>
</comment>
<dbReference type="Pfam" id="PF04434">
    <property type="entry name" value="SWIM"/>
    <property type="match status" value="1"/>
</dbReference>
<feature type="domain" description="SWIM-type" evidence="3">
    <location>
        <begin position="52"/>
        <end position="85"/>
    </location>
</feature>
<dbReference type="RefSeq" id="WP_237869517.1">
    <property type="nucleotide sequence ID" value="NZ_JAKLTR010000003.1"/>
</dbReference>
<evidence type="ECO:0000256" key="1">
    <source>
        <dbReference type="PROSITE-ProRule" id="PRU00325"/>
    </source>
</evidence>
<dbReference type="EMBL" id="JAKLTR010000003">
    <property type="protein sequence ID" value="MCG2613775.1"/>
    <property type="molecule type" value="Genomic_DNA"/>
</dbReference>
<evidence type="ECO:0000256" key="2">
    <source>
        <dbReference type="SAM" id="MobiDB-lite"/>
    </source>
</evidence>
<feature type="region of interest" description="Disordered" evidence="2">
    <location>
        <begin position="110"/>
        <end position="135"/>
    </location>
</feature>
<organism evidence="4 5">
    <name type="scientific">Terrimonas ginsenosidimutans</name>
    <dbReference type="NCBI Taxonomy" id="2908004"/>
    <lineage>
        <taxon>Bacteria</taxon>
        <taxon>Pseudomonadati</taxon>
        <taxon>Bacteroidota</taxon>
        <taxon>Chitinophagia</taxon>
        <taxon>Chitinophagales</taxon>
        <taxon>Chitinophagaceae</taxon>
        <taxon>Terrimonas</taxon>
    </lineage>
</organism>
<dbReference type="Proteomes" id="UP001165367">
    <property type="component" value="Unassembled WGS sequence"/>
</dbReference>
<evidence type="ECO:0000259" key="3">
    <source>
        <dbReference type="PROSITE" id="PS50966"/>
    </source>
</evidence>
<accession>A0ABS9KN61</accession>
<feature type="region of interest" description="Disordered" evidence="2">
    <location>
        <begin position="1"/>
        <end position="27"/>
    </location>
</feature>
<dbReference type="PROSITE" id="PS50966">
    <property type="entry name" value="ZF_SWIM"/>
    <property type="match status" value="1"/>
</dbReference>
<evidence type="ECO:0000313" key="4">
    <source>
        <dbReference type="EMBL" id="MCG2613775.1"/>
    </source>
</evidence>
<name>A0ABS9KN61_9BACT</name>
<keyword evidence="1" id="KW-0863">Zinc-finger</keyword>
<keyword evidence="1" id="KW-0479">Metal-binding</keyword>
<keyword evidence="5" id="KW-1185">Reference proteome</keyword>
<feature type="compositionally biased region" description="Basic and acidic residues" evidence="2">
    <location>
        <begin position="110"/>
        <end position="127"/>
    </location>
</feature>
<sequence length="433" mass="49226">MNLSEDQILALAPDEPSKKSGKDLANPSKWVTKGMNDKALWGECQGSGSKPYQTQIDINNIAFKCSCPSRKFPCKHGLGLLLLHARQPALFGTGEPPSWVTEWLDKREQKQEKQTEKTDKPVDEAAQAKRQQARQTKVSDGIEELTAWLKDIIRNGIVGIPDKGTAFFENISRRMIDAQAPGLAGMVRLLSETDFYTEGWQSKFMEQVVKIYLVISGYRNATAVPEELQQDLRAFIGFTQSQEELKEQTGVLDTWLVLGKQSSETDGIVTERFWLFGTKTNRYAVVLQFIVRGQGLQFNFTAGMFVEAELVFFPSAAPLRALIKRQITTSAVNSIQKFNTWHSVLEEETRLNSLLPFRSERPYLVSNLTLARYNEQWWLRDNEGYMMAVKDHYPNIWDLLAVSGMQPHDMAVVSNGVQYEPLGIWLNEQYKMI</sequence>
<proteinExistence type="predicted"/>